<dbReference type="Proteomes" id="UP000322917">
    <property type="component" value="Unassembled WGS sequence"/>
</dbReference>
<dbReference type="Gene3D" id="3.40.830.10">
    <property type="entry name" value="LigB-like"/>
    <property type="match status" value="1"/>
</dbReference>
<dbReference type="OrthoDB" id="159752at2"/>
<dbReference type="GO" id="GO:0016702">
    <property type="term" value="F:oxidoreductase activity, acting on single donors with incorporation of molecular oxygen, incorporation of two atoms of oxygen"/>
    <property type="evidence" value="ECO:0007669"/>
    <property type="project" value="UniProtKB-ARBA"/>
</dbReference>
<feature type="domain" description="Extradiol ring-cleavage dioxygenase class III enzyme subunit B" evidence="1">
    <location>
        <begin position="7"/>
        <end position="267"/>
    </location>
</feature>
<name>A0A1M6MM02_9FIRM</name>
<dbReference type="SUPFAM" id="SSF53213">
    <property type="entry name" value="LigB-like"/>
    <property type="match status" value="1"/>
</dbReference>
<proteinExistence type="predicted"/>
<dbReference type="GO" id="GO:0008198">
    <property type="term" value="F:ferrous iron binding"/>
    <property type="evidence" value="ECO:0007669"/>
    <property type="project" value="InterPro"/>
</dbReference>
<keyword evidence="3" id="KW-1185">Reference proteome</keyword>
<organism evidence="2 3">
    <name type="scientific">Propionispora hippei DSM 15287</name>
    <dbReference type="NCBI Taxonomy" id="1123003"/>
    <lineage>
        <taxon>Bacteria</taxon>
        <taxon>Bacillati</taxon>
        <taxon>Bacillota</taxon>
        <taxon>Negativicutes</taxon>
        <taxon>Selenomonadales</taxon>
        <taxon>Sporomusaceae</taxon>
        <taxon>Propionispora</taxon>
    </lineage>
</organism>
<dbReference type="EMBL" id="FQZD01000042">
    <property type="protein sequence ID" value="SHJ84492.1"/>
    <property type="molecule type" value="Genomic_DNA"/>
</dbReference>
<protein>
    <submittedName>
        <fullName evidence="2">AmmeMemoRadiSam system protein B</fullName>
    </submittedName>
</protein>
<evidence type="ECO:0000313" key="3">
    <source>
        <dbReference type="Proteomes" id="UP000322917"/>
    </source>
</evidence>
<evidence type="ECO:0000313" key="2">
    <source>
        <dbReference type="EMBL" id="SHJ84492.1"/>
    </source>
</evidence>
<dbReference type="CDD" id="cd07951">
    <property type="entry name" value="ED_3B_N_AMMECR1"/>
    <property type="match status" value="1"/>
</dbReference>
<dbReference type="AlphaFoldDB" id="A0A1M6MM02"/>
<dbReference type="InterPro" id="IPR004183">
    <property type="entry name" value="Xdiol_dOase_suB"/>
</dbReference>
<dbReference type="RefSeq" id="WP_149736063.1">
    <property type="nucleotide sequence ID" value="NZ_FQZD01000042.1"/>
</dbReference>
<reference evidence="2 3" key="1">
    <citation type="submission" date="2016-11" db="EMBL/GenBank/DDBJ databases">
        <authorList>
            <person name="Varghese N."/>
            <person name="Submissions S."/>
        </authorList>
    </citation>
    <scope>NUCLEOTIDE SEQUENCE [LARGE SCALE GENOMIC DNA]</scope>
    <source>
        <strain evidence="2 3">DSM 15287</strain>
    </source>
</reference>
<gene>
    <name evidence="2" type="ORF">SAMN02745170_03486</name>
</gene>
<dbReference type="Pfam" id="PF02900">
    <property type="entry name" value="LigB"/>
    <property type="match status" value="1"/>
</dbReference>
<accession>A0A1M6MM02</accession>
<sequence>MNNLVACALMPHPPVMIPEIGRDDIHNLAATVKAAEQVAQRIKENNTQTVVILSPHGPALDDTICVSIHPRLKGNLADFGAAEVMLAFETDGLLTRHILKKAARLGVNVMELTDDQAKTHQLSLALDYGSLIPLYYLHKGGFKGQLVHLSAGTLPYEELYTFGKAVQAAIKAVGKKVAVIASGELSHRLSDQSPQGYSPQGAEFDKQVLAAVASLNSKAVLTMDKELVAEAGECALPPLAFLMGVVGGLDMKADVLAYEGPFGVGYGTVLIQPLDKMN</sequence>
<evidence type="ECO:0000259" key="1">
    <source>
        <dbReference type="Pfam" id="PF02900"/>
    </source>
</evidence>